<protein>
    <recommendedName>
        <fullName evidence="1">Thioredoxin-like fold domain-containing protein</fullName>
    </recommendedName>
</protein>
<evidence type="ECO:0000313" key="2">
    <source>
        <dbReference type="EMBL" id="CAF0902929.1"/>
    </source>
</evidence>
<dbReference type="SUPFAM" id="SSF52833">
    <property type="entry name" value="Thioredoxin-like"/>
    <property type="match status" value="1"/>
</dbReference>
<feature type="domain" description="Thioredoxin-like fold" evidence="1">
    <location>
        <begin position="29"/>
        <end position="117"/>
    </location>
</feature>
<evidence type="ECO:0000313" key="3">
    <source>
        <dbReference type="EMBL" id="CAF0993268.1"/>
    </source>
</evidence>
<evidence type="ECO:0000313" key="5">
    <source>
        <dbReference type="EMBL" id="CAF3765069.1"/>
    </source>
</evidence>
<dbReference type="Proteomes" id="UP000677228">
    <property type="component" value="Unassembled WGS sequence"/>
</dbReference>
<evidence type="ECO:0000259" key="1">
    <source>
        <dbReference type="Pfam" id="PF13905"/>
    </source>
</evidence>
<proteinExistence type="predicted"/>
<gene>
    <name evidence="3" type="ORF">GPM918_LOCUS13364</name>
    <name evidence="2" type="ORF">OVA965_LOCUS9715</name>
    <name evidence="5" type="ORF">SRO942_LOCUS13364</name>
    <name evidence="4" type="ORF">TMI583_LOCUS9711</name>
</gene>
<dbReference type="GO" id="GO:0004791">
    <property type="term" value="F:thioredoxin-disulfide reductase (NADPH) activity"/>
    <property type="evidence" value="ECO:0007669"/>
    <property type="project" value="TreeGrafter"/>
</dbReference>
<name>A0A814G9I4_9BILA</name>
<dbReference type="GO" id="GO:0031397">
    <property type="term" value="P:negative regulation of protein ubiquitination"/>
    <property type="evidence" value="ECO:0007669"/>
    <property type="project" value="TreeGrafter"/>
</dbReference>
<dbReference type="EMBL" id="CAJOBC010003060">
    <property type="protein sequence ID" value="CAF3765069.1"/>
    <property type="molecule type" value="Genomic_DNA"/>
</dbReference>
<dbReference type="Proteomes" id="UP000682733">
    <property type="component" value="Unassembled WGS sequence"/>
</dbReference>
<dbReference type="GO" id="GO:0005634">
    <property type="term" value="C:nucleus"/>
    <property type="evidence" value="ECO:0007669"/>
    <property type="project" value="TreeGrafter"/>
</dbReference>
<sequence>MANVASIVGPNIVDKSGQKVDLNSQQFAGKVIGLYFSGHWYFTPVLAEFYTKYSESKKLEIIFVSSDRDEKSYQEYYNGMPWLSLEYKDREKKDELSKRFFITGIPALILVDGDSGETICEDARMKLHSDPNGENFPWKTKKPSSESSCLLH</sequence>
<organism evidence="3 6">
    <name type="scientific">Didymodactylos carnosus</name>
    <dbReference type="NCBI Taxonomy" id="1234261"/>
    <lineage>
        <taxon>Eukaryota</taxon>
        <taxon>Metazoa</taxon>
        <taxon>Spiralia</taxon>
        <taxon>Gnathifera</taxon>
        <taxon>Rotifera</taxon>
        <taxon>Eurotatoria</taxon>
        <taxon>Bdelloidea</taxon>
        <taxon>Philodinida</taxon>
        <taxon>Philodinidae</taxon>
        <taxon>Didymodactylos</taxon>
    </lineage>
</organism>
<keyword evidence="6" id="KW-1185">Reference proteome</keyword>
<evidence type="ECO:0000313" key="4">
    <source>
        <dbReference type="EMBL" id="CAF3683304.1"/>
    </source>
</evidence>
<dbReference type="PANTHER" id="PTHR46472">
    <property type="entry name" value="NUCLEOREDOXIN"/>
    <property type="match status" value="1"/>
</dbReference>
<dbReference type="GO" id="GO:0030178">
    <property type="term" value="P:negative regulation of Wnt signaling pathway"/>
    <property type="evidence" value="ECO:0007669"/>
    <property type="project" value="TreeGrafter"/>
</dbReference>
<dbReference type="InterPro" id="IPR012336">
    <property type="entry name" value="Thioredoxin-like_fold"/>
</dbReference>
<comment type="caution">
    <text evidence="3">The sequence shown here is derived from an EMBL/GenBank/DDBJ whole genome shotgun (WGS) entry which is preliminary data.</text>
</comment>
<reference evidence="3" key="1">
    <citation type="submission" date="2021-02" db="EMBL/GenBank/DDBJ databases">
        <authorList>
            <person name="Nowell W R."/>
        </authorList>
    </citation>
    <scope>NUCLEOTIDE SEQUENCE</scope>
</reference>
<dbReference type="EMBL" id="CAJNOQ010003060">
    <property type="protein sequence ID" value="CAF0993268.1"/>
    <property type="molecule type" value="Genomic_DNA"/>
</dbReference>
<dbReference type="Proteomes" id="UP000663829">
    <property type="component" value="Unassembled WGS sequence"/>
</dbReference>
<dbReference type="Proteomes" id="UP000681722">
    <property type="component" value="Unassembled WGS sequence"/>
</dbReference>
<dbReference type="AlphaFoldDB" id="A0A814G9I4"/>
<dbReference type="Gene3D" id="3.40.30.10">
    <property type="entry name" value="Glutaredoxin"/>
    <property type="match status" value="1"/>
</dbReference>
<dbReference type="EMBL" id="CAJNOK010003484">
    <property type="protein sequence ID" value="CAF0902929.1"/>
    <property type="molecule type" value="Genomic_DNA"/>
</dbReference>
<accession>A0A814G9I4</accession>
<dbReference type="InterPro" id="IPR036249">
    <property type="entry name" value="Thioredoxin-like_sf"/>
</dbReference>
<dbReference type="EMBL" id="CAJOBA010003485">
    <property type="protein sequence ID" value="CAF3683304.1"/>
    <property type="molecule type" value="Genomic_DNA"/>
</dbReference>
<dbReference type="Pfam" id="PF13905">
    <property type="entry name" value="Thioredoxin_8"/>
    <property type="match status" value="1"/>
</dbReference>
<dbReference type="PANTHER" id="PTHR46472:SF1">
    <property type="entry name" value="NUCLEOREDOXIN"/>
    <property type="match status" value="1"/>
</dbReference>
<dbReference type="OrthoDB" id="409136at2759"/>
<evidence type="ECO:0000313" key="6">
    <source>
        <dbReference type="Proteomes" id="UP000663829"/>
    </source>
</evidence>